<dbReference type="InterPro" id="IPR025605">
    <property type="entry name" value="OST-HTH/LOTUS_dom"/>
</dbReference>
<evidence type="ECO:0000259" key="2">
    <source>
        <dbReference type="PROSITE" id="PS51644"/>
    </source>
</evidence>
<dbReference type="PROSITE" id="PS51644">
    <property type="entry name" value="HTH_OST"/>
    <property type="match status" value="1"/>
</dbReference>
<dbReference type="Gene3D" id="3.30.420.610">
    <property type="entry name" value="LOTUS domain-like"/>
    <property type="match status" value="1"/>
</dbReference>
<comment type="caution">
    <text evidence="3">The sequence shown here is derived from an EMBL/GenBank/DDBJ whole genome shotgun (WGS) entry which is preliminary data.</text>
</comment>
<dbReference type="EMBL" id="BTSX01000001">
    <property type="protein sequence ID" value="GMS79469.1"/>
    <property type="molecule type" value="Genomic_DNA"/>
</dbReference>
<dbReference type="Pfam" id="PF12872">
    <property type="entry name" value="OST-HTH"/>
    <property type="match status" value="1"/>
</dbReference>
<name>A0AAV5SDL8_9BILA</name>
<evidence type="ECO:0000313" key="3">
    <source>
        <dbReference type="EMBL" id="GMS79469.1"/>
    </source>
</evidence>
<dbReference type="AlphaFoldDB" id="A0AAV5SDL8"/>
<keyword evidence="4" id="KW-1185">Reference proteome</keyword>
<feature type="region of interest" description="Disordered" evidence="1">
    <location>
        <begin position="197"/>
        <end position="259"/>
    </location>
</feature>
<evidence type="ECO:0000256" key="1">
    <source>
        <dbReference type="SAM" id="MobiDB-lite"/>
    </source>
</evidence>
<gene>
    <name evidence="3" type="ORF">PENTCL1PPCAC_1644</name>
</gene>
<dbReference type="Proteomes" id="UP001432027">
    <property type="component" value="Unassembled WGS sequence"/>
</dbReference>
<proteinExistence type="predicted"/>
<accession>A0AAV5SDL8</accession>
<sequence>MTDYCVPSHIDATIDEILEKEKLEYVEMEEFREDELKDPHRKIKMELISIVAAYQDPVCCNRIFRDYEEMNGCPLDPSEFGFKSFTSMMRVFSDKFNYHQDGIKTSYTAKTTERSAHLQDLIKNQVTIEEKRRRDMRRSRSYSRNGRRSSYGAGIYYSQKFVPLLMDDRSAEDRLAESLASFGRSWGAAMEEREGLDWAGRKSRLESSSSDEDGGVQEVRYLRSRSVPSPRPMLNVYDDPRARDDDDLDDCTNPFRTDN</sequence>
<feature type="non-terminal residue" evidence="3">
    <location>
        <position position="259"/>
    </location>
</feature>
<organism evidence="3 4">
    <name type="scientific">Pristionchus entomophagus</name>
    <dbReference type="NCBI Taxonomy" id="358040"/>
    <lineage>
        <taxon>Eukaryota</taxon>
        <taxon>Metazoa</taxon>
        <taxon>Ecdysozoa</taxon>
        <taxon>Nematoda</taxon>
        <taxon>Chromadorea</taxon>
        <taxon>Rhabditida</taxon>
        <taxon>Rhabditina</taxon>
        <taxon>Diplogasteromorpha</taxon>
        <taxon>Diplogasteroidea</taxon>
        <taxon>Neodiplogasteridae</taxon>
        <taxon>Pristionchus</taxon>
    </lineage>
</organism>
<dbReference type="InterPro" id="IPR041966">
    <property type="entry name" value="LOTUS-like"/>
</dbReference>
<reference evidence="3" key="1">
    <citation type="submission" date="2023-10" db="EMBL/GenBank/DDBJ databases">
        <title>Genome assembly of Pristionchus species.</title>
        <authorList>
            <person name="Yoshida K."/>
            <person name="Sommer R.J."/>
        </authorList>
    </citation>
    <scope>NUCLEOTIDE SEQUENCE</scope>
    <source>
        <strain evidence="3">RS0144</strain>
    </source>
</reference>
<protein>
    <recommendedName>
        <fullName evidence="2">HTH OST-type domain-containing protein</fullName>
    </recommendedName>
</protein>
<evidence type="ECO:0000313" key="4">
    <source>
        <dbReference type="Proteomes" id="UP001432027"/>
    </source>
</evidence>
<feature type="domain" description="HTH OST-type" evidence="2">
    <location>
        <begin position="39"/>
        <end position="113"/>
    </location>
</feature>